<protein>
    <submittedName>
        <fullName evidence="3">NAD-dependent epimerase/dehydratase family protein</fullName>
    </submittedName>
</protein>
<accession>A0A7X1MEU9</accession>
<evidence type="ECO:0000313" key="3">
    <source>
        <dbReference type="EMBL" id="MBC2906100.1"/>
    </source>
</evidence>
<dbReference type="InterPro" id="IPR001509">
    <property type="entry name" value="Epimerase_deHydtase"/>
</dbReference>
<organism evidence="3 4">
    <name type="scientific">Streptomyces cupreus</name>
    <dbReference type="NCBI Taxonomy" id="2759956"/>
    <lineage>
        <taxon>Bacteria</taxon>
        <taxon>Bacillati</taxon>
        <taxon>Actinomycetota</taxon>
        <taxon>Actinomycetes</taxon>
        <taxon>Kitasatosporales</taxon>
        <taxon>Streptomycetaceae</taxon>
        <taxon>Streptomyces</taxon>
    </lineage>
</organism>
<evidence type="ECO:0000256" key="1">
    <source>
        <dbReference type="ARBA" id="ARBA00007637"/>
    </source>
</evidence>
<evidence type="ECO:0000259" key="2">
    <source>
        <dbReference type="Pfam" id="PF01370"/>
    </source>
</evidence>
<dbReference type="InterPro" id="IPR020904">
    <property type="entry name" value="Sc_DH/Rdtase_CS"/>
</dbReference>
<dbReference type="PANTHER" id="PTHR43000">
    <property type="entry name" value="DTDP-D-GLUCOSE 4,6-DEHYDRATASE-RELATED"/>
    <property type="match status" value="1"/>
</dbReference>
<feature type="domain" description="NAD-dependent epimerase/dehydratase" evidence="2">
    <location>
        <begin position="3"/>
        <end position="225"/>
    </location>
</feature>
<sequence>MNIVITGGAGFIGANLCKELVSRPGISNVVALDDLSTGSAANLAGTGVELVEGSILDRELLDAVLHRADAVVHLAARPSVPRSLEDPFASHEVNATGTMRVLEACRARGVHVVAASSSSVYGSVPDLPKHEELPTRPLSPYAASKLATESYVLAYGSAFDLPTLALRFFNVYGPLQPAGHAYAAVVPAFADAMMRRVPLRVFGDGRQTRDFTYVGTVARILADAALRRVTSSSPVNLAFGTRVSVLDLAQRMASVLDAPLEIVHEPPRRGDVRDSQADDRLLRELFPDVAAASFDEGLTETLRWFQRLPQYAAPAAQSLTPIG</sequence>
<dbReference type="RefSeq" id="WP_186285937.1">
    <property type="nucleotide sequence ID" value="NZ_JACMSF010000045.1"/>
</dbReference>
<dbReference type="Gene3D" id="3.90.25.10">
    <property type="entry name" value="UDP-galactose 4-epimerase, domain 1"/>
    <property type="match status" value="1"/>
</dbReference>
<dbReference type="Proteomes" id="UP000584670">
    <property type="component" value="Unassembled WGS sequence"/>
</dbReference>
<dbReference type="Pfam" id="PF01370">
    <property type="entry name" value="Epimerase"/>
    <property type="match status" value="1"/>
</dbReference>
<gene>
    <name evidence="3" type="ORF">H4N64_32015</name>
</gene>
<comment type="similarity">
    <text evidence="1">Belongs to the NAD(P)-dependent epimerase/dehydratase family.</text>
</comment>
<proteinExistence type="inferred from homology"/>
<dbReference type="Gene3D" id="3.40.50.720">
    <property type="entry name" value="NAD(P)-binding Rossmann-like Domain"/>
    <property type="match status" value="1"/>
</dbReference>
<name>A0A7X1MEU9_9ACTN</name>
<reference evidence="3 4" key="1">
    <citation type="submission" date="2020-08" db="EMBL/GenBank/DDBJ databases">
        <title>Streptomyces sp. PSKA01 genome sequencing and assembly.</title>
        <authorList>
            <person name="Mandal S."/>
            <person name="Maiti P.K."/>
            <person name="Das P."/>
        </authorList>
    </citation>
    <scope>NUCLEOTIDE SEQUENCE [LARGE SCALE GENOMIC DNA]</scope>
    <source>
        <strain evidence="3 4">PSKA01</strain>
    </source>
</reference>
<keyword evidence="4" id="KW-1185">Reference proteome</keyword>
<dbReference type="InterPro" id="IPR036291">
    <property type="entry name" value="NAD(P)-bd_dom_sf"/>
</dbReference>
<dbReference type="PROSITE" id="PS00061">
    <property type="entry name" value="ADH_SHORT"/>
    <property type="match status" value="1"/>
</dbReference>
<evidence type="ECO:0000313" key="4">
    <source>
        <dbReference type="Proteomes" id="UP000584670"/>
    </source>
</evidence>
<dbReference type="AlphaFoldDB" id="A0A7X1MEU9"/>
<comment type="caution">
    <text evidence="3">The sequence shown here is derived from an EMBL/GenBank/DDBJ whole genome shotgun (WGS) entry which is preliminary data.</text>
</comment>
<dbReference type="EMBL" id="JACMSF010000045">
    <property type="protein sequence ID" value="MBC2906100.1"/>
    <property type="molecule type" value="Genomic_DNA"/>
</dbReference>
<dbReference type="SUPFAM" id="SSF51735">
    <property type="entry name" value="NAD(P)-binding Rossmann-fold domains"/>
    <property type="match status" value="1"/>
</dbReference>